<dbReference type="InterPro" id="IPR013154">
    <property type="entry name" value="ADH-like_N"/>
</dbReference>
<keyword evidence="4" id="KW-0560">Oxidoreductase</keyword>
<dbReference type="SUPFAM" id="SSF50129">
    <property type="entry name" value="GroES-like"/>
    <property type="match status" value="2"/>
</dbReference>
<dbReference type="SUPFAM" id="SSF51735">
    <property type="entry name" value="NAD(P)-binding Rossmann-fold domains"/>
    <property type="match status" value="1"/>
</dbReference>
<dbReference type="InterPro" id="IPR002328">
    <property type="entry name" value="ADH_Zn_CS"/>
</dbReference>
<dbReference type="InterPro" id="IPR013149">
    <property type="entry name" value="ADH-like_C"/>
</dbReference>
<dbReference type="SMART" id="SM00829">
    <property type="entry name" value="PKS_ER"/>
    <property type="match status" value="1"/>
</dbReference>
<sequence>VRNNANNLWESRVMKAKAAVMRAAHEPLTIEEIEIDEPARREVLVRTVYAGVCHSDLHFIEGLYPIPCPCVLGHESAGVIEAVGEDVTYVKPGDHVITCLSTFCGECEFCLTGRMSLCQSPMVQRAPDAQQRLTQNGEVMGQFANLSSYAEYILTHEHSVVKVREDMPLDRAALIGCGVMTGVGAVFHTAQVRPGDTVAVFGCGGIGLSAVNGAAIAGAGQVIAVDMVGSKLNLAKEFGATDVIDASRDDPVKVIRDITGGGVQYSFEAVGLKVTAEQCFRSLKRGGTATIIGMVPVGTNVELHGPDFLQEKKIQGSTMGSNRFRVDMPRLVEMYLRGDLKLDQMISGRLKLDQINDAMDDLKAGEVARNVIAF</sequence>
<dbReference type="Gene3D" id="3.40.50.720">
    <property type="entry name" value="NAD(P)-binding Rossmann-like Domain"/>
    <property type="match status" value="1"/>
</dbReference>
<dbReference type="GO" id="GO:0051903">
    <property type="term" value="F:S-(hydroxymethyl)glutathione dehydrogenase [NAD(P)+] activity"/>
    <property type="evidence" value="ECO:0007669"/>
    <property type="project" value="TreeGrafter"/>
</dbReference>
<dbReference type="InterPro" id="IPR036291">
    <property type="entry name" value="NAD(P)-bd_dom_sf"/>
</dbReference>
<dbReference type="GO" id="GO:0046294">
    <property type="term" value="P:formaldehyde catabolic process"/>
    <property type="evidence" value="ECO:0007669"/>
    <property type="project" value="TreeGrafter"/>
</dbReference>
<evidence type="ECO:0000256" key="3">
    <source>
        <dbReference type="ARBA" id="ARBA00022833"/>
    </source>
</evidence>
<dbReference type="CDD" id="cd08279">
    <property type="entry name" value="Zn_ADH_class_III"/>
    <property type="match status" value="1"/>
</dbReference>
<organism evidence="7">
    <name type="scientific">marine metagenome</name>
    <dbReference type="NCBI Taxonomy" id="408172"/>
    <lineage>
        <taxon>unclassified sequences</taxon>
        <taxon>metagenomes</taxon>
        <taxon>ecological metagenomes</taxon>
    </lineage>
</organism>
<evidence type="ECO:0000256" key="1">
    <source>
        <dbReference type="ARBA" id="ARBA00001947"/>
    </source>
</evidence>
<proteinExistence type="predicted"/>
<dbReference type="InterPro" id="IPR020843">
    <property type="entry name" value="ER"/>
</dbReference>
<dbReference type="Pfam" id="PF00107">
    <property type="entry name" value="ADH_zinc_N"/>
    <property type="match status" value="1"/>
</dbReference>
<dbReference type="AlphaFoldDB" id="A0A382L6E2"/>
<dbReference type="GO" id="GO:0005829">
    <property type="term" value="C:cytosol"/>
    <property type="evidence" value="ECO:0007669"/>
    <property type="project" value="TreeGrafter"/>
</dbReference>
<dbReference type="Pfam" id="PF08240">
    <property type="entry name" value="ADH_N"/>
    <property type="match status" value="1"/>
</dbReference>
<comment type="cofactor">
    <cofactor evidence="1">
        <name>Zn(2+)</name>
        <dbReference type="ChEBI" id="CHEBI:29105"/>
    </cofactor>
</comment>
<dbReference type="Gene3D" id="3.90.180.10">
    <property type="entry name" value="Medium-chain alcohol dehydrogenases, catalytic domain"/>
    <property type="match status" value="1"/>
</dbReference>
<keyword evidence="3" id="KW-0862">Zinc</keyword>
<dbReference type="FunFam" id="3.40.50.720:FF:000003">
    <property type="entry name" value="S-(hydroxymethyl)glutathione dehydrogenase"/>
    <property type="match status" value="1"/>
</dbReference>
<dbReference type="PANTHER" id="PTHR43880:SF12">
    <property type="entry name" value="ALCOHOL DEHYDROGENASE CLASS-3"/>
    <property type="match status" value="1"/>
</dbReference>
<evidence type="ECO:0000256" key="4">
    <source>
        <dbReference type="ARBA" id="ARBA00023002"/>
    </source>
</evidence>
<keyword evidence="5" id="KW-0520">NAD</keyword>
<feature type="domain" description="Enoyl reductase (ER)" evidence="6">
    <location>
        <begin position="23"/>
        <end position="372"/>
    </location>
</feature>
<dbReference type="PANTHER" id="PTHR43880">
    <property type="entry name" value="ALCOHOL DEHYDROGENASE"/>
    <property type="match status" value="1"/>
</dbReference>
<keyword evidence="2" id="KW-0479">Metal-binding</keyword>
<dbReference type="EMBL" id="UINC01085198">
    <property type="protein sequence ID" value="SVC32518.1"/>
    <property type="molecule type" value="Genomic_DNA"/>
</dbReference>
<name>A0A382L6E2_9ZZZZ</name>
<evidence type="ECO:0000313" key="7">
    <source>
        <dbReference type="EMBL" id="SVC32518.1"/>
    </source>
</evidence>
<dbReference type="InterPro" id="IPR011032">
    <property type="entry name" value="GroES-like_sf"/>
</dbReference>
<evidence type="ECO:0000259" key="6">
    <source>
        <dbReference type="SMART" id="SM00829"/>
    </source>
</evidence>
<evidence type="ECO:0000256" key="2">
    <source>
        <dbReference type="ARBA" id="ARBA00022723"/>
    </source>
</evidence>
<evidence type="ECO:0000256" key="5">
    <source>
        <dbReference type="ARBA" id="ARBA00023027"/>
    </source>
</evidence>
<dbReference type="GO" id="GO:0008270">
    <property type="term" value="F:zinc ion binding"/>
    <property type="evidence" value="ECO:0007669"/>
    <property type="project" value="InterPro"/>
</dbReference>
<reference evidence="7" key="1">
    <citation type="submission" date="2018-05" db="EMBL/GenBank/DDBJ databases">
        <authorList>
            <person name="Lanie J.A."/>
            <person name="Ng W.-L."/>
            <person name="Kazmierczak K.M."/>
            <person name="Andrzejewski T.M."/>
            <person name="Davidsen T.M."/>
            <person name="Wayne K.J."/>
            <person name="Tettelin H."/>
            <person name="Glass J.I."/>
            <person name="Rusch D."/>
            <person name="Podicherti R."/>
            <person name="Tsui H.-C.T."/>
            <person name="Winkler M.E."/>
        </authorList>
    </citation>
    <scope>NUCLEOTIDE SEQUENCE</scope>
</reference>
<dbReference type="PROSITE" id="PS00059">
    <property type="entry name" value="ADH_ZINC"/>
    <property type="match status" value="1"/>
</dbReference>
<gene>
    <name evidence="7" type="ORF">METZ01_LOCUS285372</name>
</gene>
<protein>
    <recommendedName>
        <fullName evidence="6">Enoyl reductase (ER) domain-containing protein</fullName>
    </recommendedName>
</protein>
<feature type="non-terminal residue" evidence="7">
    <location>
        <position position="1"/>
    </location>
</feature>
<accession>A0A382L6E2</accession>